<evidence type="ECO:0000256" key="2">
    <source>
        <dbReference type="ARBA" id="ARBA00022679"/>
    </source>
</evidence>
<dbReference type="CDD" id="cd02440">
    <property type="entry name" value="AdoMet_MTases"/>
    <property type="match status" value="1"/>
</dbReference>
<dbReference type="Gene3D" id="3.40.50.150">
    <property type="entry name" value="Vaccinia Virus protein VP39"/>
    <property type="match status" value="1"/>
</dbReference>
<evidence type="ECO:0000256" key="4">
    <source>
        <dbReference type="SAM" id="Phobius"/>
    </source>
</evidence>
<keyword evidence="4" id="KW-0812">Transmembrane</keyword>
<protein>
    <recommendedName>
        <fullName evidence="5">Methyltransferase domain-containing protein</fullName>
    </recommendedName>
</protein>
<dbReference type="Proteomes" id="UP000220251">
    <property type="component" value="Unassembled WGS sequence"/>
</dbReference>
<reference evidence="7" key="1">
    <citation type="submission" date="2015-06" db="EMBL/GenBank/DDBJ databases">
        <authorList>
            <person name="Bertelli C."/>
        </authorList>
    </citation>
    <scope>NUCLEOTIDE SEQUENCE [LARGE SCALE GENOMIC DNA]</scope>
    <source>
        <strain evidence="7">CRIB-30</strain>
    </source>
</reference>
<dbReference type="GO" id="GO:0032259">
    <property type="term" value="P:methylation"/>
    <property type="evidence" value="ECO:0007669"/>
    <property type="project" value="UniProtKB-KW"/>
</dbReference>
<dbReference type="InterPro" id="IPR029063">
    <property type="entry name" value="SAM-dependent_MTases_sf"/>
</dbReference>
<keyword evidence="1" id="KW-0489">Methyltransferase</keyword>
<evidence type="ECO:0000313" key="6">
    <source>
        <dbReference type="EMBL" id="CRX37904.1"/>
    </source>
</evidence>
<keyword evidence="2" id="KW-0808">Transferase</keyword>
<dbReference type="SUPFAM" id="SSF53335">
    <property type="entry name" value="S-adenosyl-L-methionine-dependent methyltransferases"/>
    <property type="match status" value="1"/>
</dbReference>
<dbReference type="PANTHER" id="PTHR43464:SF19">
    <property type="entry name" value="UBIQUINONE BIOSYNTHESIS O-METHYLTRANSFERASE, MITOCHONDRIAL"/>
    <property type="match status" value="1"/>
</dbReference>
<dbReference type="RefSeq" id="WP_098037768.1">
    <property type="nucleotide sequence ID" value="NZ_CWGJ01000010.1"/>
</dbReference>
<name>A0A0H5DQP2_9BACT</name>
<evidence type="ECO:0000256" key="3">
    <source>
        <dbReference type="ARBA" id="ARBA00022691"/>
    </source>
</evidence>
<evidence type="ECO:0000256" key="1">
    <source>
        <dbReference type="ARBA" id="ARBA00022603"/>
    </source>
</evidence>
<dbReference type="EMBL" id="CWGJ01000010">
    <property type="protein sequence ID" value="CRX37904.1"/>
    <property type="molecule type" value="Genomic_DNA"/>
</dbReference>
<organism evidence="6 7">
    <name type="scientific">Estrella lausannensis</name>
    <dbReference type="NCBI Taxonomy" id="483423"/>
    <lineage>
        <taxon>Bacteria</taxon>
        <taxon>Pseudomonadati</taxon>
        <taxon>Chlamydiota</taxon>
        <taxon>Chlamydiia</taxon>
        <taxon>Parachlamydiales</taxon>
        <taxon>Candidatus Criblamydiaceae</taxon>
        <taxon>Estrella</taxon>
    </lineage>
</organism>
<accession>A0A0H5DQP2</accession>
<dbReference type="OrthoDB" id="9811589at2"/>
<dbReference type="GO" id="GO:0008168">
    <property type="term" value="F:methyltransferase activity"/>
    <property type="evidence" value="ECO:0007669"/>
    <property type="project" value="UniProtKB-KW"/>
</dbReference>
<gene>
    <name evidence="6" type="ORF">ELAC_0549</name>
</gene>
<dbReference type="InterPro" id="IPR041698">
    <property type="entry name" value="Methyltransf_25"/>
</dbReference>
<keyword evidence="4" id="KW-1133">Transmembrane helix</keyword>
<evidence type="ECO:0000313" key="7">
    <source>
        <dbReference type="Proteomes" id="UP000220251"/>
    </source>
</evidence>
<evidence type="ECO:0000259" key="5">
    <source>
        <dbReference type="Pfam" id="PF13649"/>
    </source>
</evidence>
<feature type="transmembrane region" description="Helical" evidence="4">
    <location>
        <begin position="162"/>
        <end position="182"/>
    </location>
</feature>
<proteinExistence type="predicted"/>
<sequence length="229" mass="26420">MWQRERSNEQEILDLGPLYYTQEEYALCLKHLSRINQLLGGYRAVRKALKGSNPRSILEVGMGGGGLSRRLSRWFPNASVLGVDINPEAVAYARAMMPQGQSNLSFELQKTKSLPYREGAFDVVTTMLVTHHMDDEELIDFLKESYRIASSLVVINDLQRHLLAYVAFSVVAPLLFPSRLIWHDGRLSIRRSFKRGDWIRLLKKAGFQEGQYKLSWNFPFRWTLTLVKQ</sequence>
<keyword evidence="7" id="KW-1185">Reference proteome</keyword>
<feature type="domain" description="Methyltransferase" evidence="5">
    <location>
        <begin position="57"/>
        <end position="148"/>
    </location>
</feature>
<keyword evidence="4" id="KW-0472">Membrane</keyword>
<dbReference type="PANTHER" id="PTHR43464">
    <property type="entry name" value="METHYLTRANSFERASE"/>
    <property type="match status" value="1"/>
</dbReference>
<dbReference type="Pfam" id="PF13649">
    <property type="entry name" value="Methyltransf_25"/>
    <property type="match status" value="1"/>
</dbReference>
<keyword evidence="3" id="KW-0949">S-adenosyl-L-methionine</keyword>
<dbReference type="AlphaFoldDB" id="A0A0H5DQP2"/>